<evidence type="ECO:0000313" key="2">
    <source>
        <dbReference type="EMBL" id="MBX68202.1"/>
    </source>
</evidence>
<feature type="transmembrane region" description="Helical" evidence="1">
    <location>
        <begin position="15"/>
        <end position="33"/>
    </location>
</feature>
<name>A0A2P2QMG1_RHIMU</name>
<reference evidence="2" key="1">
    <citation type="submission" date="2018-02" db="EMBL/GenBank/DDBJ databases">
        <title>Rhizophora mucronata_Transcriptome.</title>
        <authorList>
            <person name="Meera S.P."/>
            <person name="Sreeshan A."/>
            <person name="Augustine A."/>
        </authorList>
    </citation>
    <scope>NUCLEOTIDE SEQUENCE</scope>
    <source>
        <tissue evidence="2">Leaf</tissue>
    </source>
</reference>
<proteinExistence type="predicted"/>
<evidence type="ECO:0000256" key="1">
    <source>
        <dbReference type="SAM" id="Phobius"/>
    </source>
</evidence>
<keyword evidence="1" id="KW-0812">Transmembrane</keyword>
<keyword evidence="1" id="KW-1133">Transmembrane helix</keyword>
<dbReference type="EMBL" id="GGEC01087718">
    <property type="protein sequence ID" value="MBX68202.1"/>
    <property type="molecule type" value="Transcribed_RNA"/>
</dbReference>
<dbReference type="AlphaFoldDB" id="A0A2P2QMG1"/>
<keyword evidence="1" id="KW-0472">Membrane</keyword>
<protein>
    <submittedName>
        <fullName evidence="2">Uncharacterized protein</fullName>
    </submittedName>
</protein>
<sequence length="34" mass="4076">MIDFLTLPLKLVNRYQSFLVWLQLLQILILIGFL</sequence>
<accession>A0A2P2QMG1</accession>
<organism evidence="2">
    <name type="scientific">Rhizophora mucronata</name>
    <name type="common">Asiatic mangrove</name>
    <dbReference type="NCBI Taxonomy" id="61149"/>
    <lineage>
        <taxon>Eukaryota</taxon>
        <taxon>Viridiplantae</taxon>
        <taxon>Streptophyta</taxon>
        <taxon>Embryophyta</taxon>
        <taxon>Tracheophyta</taxon>
        <taxon>Spermatophyta</taxon>
        <taxon>Magnoliopsida</taxon>
        <taxon>eudicotyledons</taxon>
        <taxon>Gunneridae</taxon>
        <taxon>Pentapetalae</taxon>
        <taxon>rosids</taxon>
        <taxon>fabids</taxon>
        <taxon>Malpighiales</taxon>
        <taxon>Rhizophoraceae</taxon>
        <taxon>Rhizophora</taxon>
    </lineage>
</organism>